<sequence>KEKKDYALAIKLCANSVITTPRRLFKELDCTEIKSLIIKSTFKVLLYNLLIYKGQIFNL</sequence>
<proteinExistence type="predicted"/>
<name>A0ACB6QA96_9PLEO</name>
<organism evidence="1 2">
    <name type="scientific">Lindgomyces ingoldianus</name>
    <dbReference type="NCBI Taxonomy" id="673940"/>
    <lineage>
        <taxon>Eukaryota</taxon>
        <taxon>Fungi</taxon>
        <taxon>Dikarya</taxon>
        <taxon>Ascomycota</taxon>
        <taxon>Pezizomycotina</taxon>
        <taxon>Dothideomycetes</taxon>
        <taxon>Pleosporomycetidae</taxon>
        <taxon>Pleosporales</taxon>
        <taxon>Lindgomycetaceae</taxon>
        <taxon>Lindgomyces</taxon>
    </lineage>
</organism>
<protein>
    <submittedName>
        <fullName evidence="1">Uncharacterized protein</fullName>
    </submittedName>
</protein>
<evidence type="ECO:0000313" key="2">
    <source>
        <dbReference type="Proteomes" id="UP000799755"/>
    </source>
</evidence>
<keyword evidence="2" id="KW-1185">Reference proteome</keyword>
<evidence type="ECO:0000313" key="1">
    <source>
        <dbReference type="EMBL" id="KAF2463879.1"/>
    </source>
</evidence>
<gene>
    <name evidence="1" type="ORF">BDR25DRAFT_244413</name>
</gene>
<reference evidence="1" key="1">
    <citation type="journal article" date="2020" name="Stud. Mycol.">
        <title>101 Dothideomycetes genomes: a test case for predicting lifestyles and emergence of pathogens.</title>
        <authorList>
            <person name="Haridas S."/>
            <person name="Albert R."/>
            <person name="Binder M."/>
            <person name="Bloem J."/>
            <person name="Labutti K."/>
            <person name="Salamov A."/>
            <person name="Andreopoulos B."/>
            <person name="Baker S."/>
            <person name="Barry K."/>
            <person name="Bills G."/>
            <person name="Bluhm B."/>
            <person name="Cannon C."/>
            <person name="Castanera R."/>
            <person name="Culley D."/>
            <person name="Daum C."/>
            <person name="Ezra D."/>
            <person name="Gonzalez J."/>
            <person name="Henrissat B."/>
            <person name="Kuo A."/>
            <person name="Liang C."/>
            <person name="Lipzen A."/>
            <person name="Lutzoni F."/>
            <person name="Magnuson J."/>
            <person name="Mondo S."/>
            <person name="Nolan M."/>
            <person name="Ohm R."/>
            <person name="Pangilinan J."/>
            <person name="Park H.-J."/>
            <person name="Ramirez L."/>
            <person name="Alfaro M."/>
            <person name="Sun H."/>
            <person name="Tritt A."/>
            <person name="Yoshinaga Y."/>
            <person name="Zwiers L.-H."/>
            <person name="Turgeon B."/>
            <person name="Goodwin S."/>
            <person name="Spatafora J."/>
            <person name="Crous P."/>
            <person name="Grigoriev I."/>
        </authorList>
    </citation>
    <scope>NUCLEOTIDE SEQUENCE</scope>
    <source>
        <strain evidence="1">ATCC 200398</strain>
    </source>
</reference>
<dbReference type="EMBL" id="MU003544">
    <property type="protein sequence ID" value="KAF2463879.1"/>
    <property type="molecule type" value="Genomic_DNA"/>
</dbReference>
<dbReference type="Proteomes" id="UP000799755">
    <property type="component" value="Unassembled WGS sequence"/>
</dbReference>
<comment type="caution">
    <text evidence="1">The sequence shown here is derived from an EMBL/GenBank/DDBJ whole genome shotgun (WGS) entry which is preliminary data.</text>
</comment>
<accession>A0ACB6QA96</accession>
<feature type="non-terminal residue" evidence="1">
    <location>
        <position position="1"/>
    </location>
</feature>